<proteinExistence type="predicted"/>
<dbReference type="Gene3D" id="2.60.320.10">
    <property type="entry name" value="N-utilization substance G protein NusG, insert domain"/>
    <property type="match status" value="1"/>
</dbReference>
<dbReference type="RefSeq" id="WP_243662602.1">
    <property type="nucleotide sequence ID" value="NZ_SLWY01000008.1"/>
</dbReference>
<dbReference type="EMBL" id="SLWY01000008">
    <property type="protein sequence ID" value="TCO81523.1"/>
    <property type="molecule type" value="Genomic_DNA"/>
</dbReference>
<comment type="caution">
    <text evidence="1">The sequence shown here is derived from an EMBL/GenBank/DDBJ whole genome shotgun (WGS) entry which is preliminary data.</text>
</comment>
<dbReference type="InterPro" id="IPR038690">
    <property type="entry name" value="NusG_2_sf"/>
</dbReference>
<dbReference type="CDD" id="cd09910">
    <property type="entry name" value="NGN-insert_like"/>
    <property type="match status" value="1"/>
</dbReference>
<organism evidence="1 2">
    <name type="scientific">Plasticicumulans lactativorans</name>
    <dbReference type="NCBI Taxonomy" id="1133106"/>
    <lineage>
        <taxon>Bacteria</taxon>
        <taxon>Pseudomonadati</taxon>
        <taxon>Pseudomonadota</taxon>
        <taxon>Gammaproteobacteria</taxon>
        <taxon>Candidatus Competibacteraceae</taxon>
        <taxon>Plasticicumulans</taxon>
    </lineage>
</organism>
<reference evidence="1 2" key="1">
    <citation type="submission" date="2019-03" db="EMBL/GenBank/DDBJ databases">
        <title>Genomic Encyclopedia of Type Strains, Phase IV (KMG-IV): sequencing the most valuable type-strain genomes for metagenomic binning, comparative biology and taxonomic classification.</title>
        <authorList>
            <person name="Goeker M."/>
        </authorList>
    </citation>
    <scope>NUCLEOTIDE SEQUENCE [LARGE SCALE GENOMIC DNA]</scope>
    <source>
        <strain evidence="1 2">DSM 25287</strain>
    </source>
</reference>
<keyword evidence="2" id="KW-1185">Reference proteome</keyword>
<dbReference type="Pfam" id="PF07009">
    <property type="entry name" value="NusG_II"/>
    <property type="match status" value="1"/>
</dbReference>
<gene>
    <name evidence="1" type="ORF">EV699_108155</name>
</gene>
<protein>
    <submittedName>
        <fullName evidence="1">Uncharacterized protein</fullName>
    </submittedName>
</protein>
<dbReference type="Proteomes" id="UP000295765">
    <property type="component" value="Unassembled WGS sequence"/>
</dbReference>
<sequence length="133" mass="13948">MSAAAGGPRARRALLRPADALVLALALALLGGLYARLWGDGGAGAEVRISVDGREFARLPLTEARTVEVPGPAGITVVEVRDGRARCAASPGPQHLCERAGWLARGGEVAIGLPNRVAIEILARERHFDGFTY</sequence>
<accession>A0A4R2L4W8</accession>
<evidence type="ECO:0000313" key="2">
    <source>
        <dbReference type="Proteomes" id="UP000295765"/>
    </source>
</evidence>
<evidence type="ECO:0000313" key="1">
    <source>
        <dbReference type="EMBL" id="TCO81523.1"/>
    </source>
</evidence>
<name>A0A4R2L4W8_9GAMM</name>
<dbReference type="AlphaFoldDB" id="A0A4R2L4W8"/>